<keyword evidence="12" id="KW-1185">Reference proteome</keyword>
<dbReference type="InterPro" id="IPR029151">
    <property type="entry name" value="Sensor-like_sf"/>
</dbReference>
<dbReference type="GO" id="GO:0007165">
    <property type="term" value="P:signal transduction"/>
    <property type="evidence" value="ECO:0007669"/>
    <property type="project" value="UniProtKB-KW"/>
</dbReference>
<dbReference type="PANTHER" id="PTHR32089">
    <property type="entry name" value="METHYL-ACCEPTING CHEMOTAXIS PROTEIN MCPB"/>
    <property type="match status" value="1"/>
</dbReference>
<comment type="caution">
    <text evidence="11">The sequence shown here is derived from an EMBL/GenBank/DDBJ whole genome shotgun (WGS) entry which is preliminary data.</text>
</comment>
<evidence type="ECO:0000313" key="11">
    <source>
        <dbReference type="EMBL" id="RED65405.1"/>
    </source>
</evidence>
<keyword evidence="4 6" id="KW-0807">Transducer</keyword>
<comment type="similarity">
    <text evidence="5">Belongs to the methyl-accepting chemotaxis (MCP) protein family.</text>
</comment>
<evidence type="ECO:0000256" key="6">
    <source>
        <dbReference type="PROSITE-ProRule" id="PRU00284"/>
    </source>
</evidence>
<dbReference type="InterPro" id="IPR003660">
    <property type="entry name" value="HAMP_dom"/>
</dbReference>
<keyword evidence="2" id="KW-1003">Cell membrane</keyword>
<dbReference type="GO" id="GO:0005886">
    <property type="term" value="C:plasma membrane"/>
    <property type="evidence" value="ECO:0007669"/>
    <property type="project" value="UniProtKB-SubCell"/>
</dbReference>
<keyword evidence="3 8" id="KW-0472">Membrane</keyword>
<dbReference type="PANTHER" id="PTHR32089:SF112">
    <property type="entry name" value="LYSOZYME-LIKE PROTEIN-RELATED"/>
    <property type="match status" value="1"/>
</dbReference>
<dbReference type="Proteomes" id="UP000256977">
    <property type="component" value="Unassembled WGS sequence"/>
</dbReference>
<dbReference type="SUPFAM" id="SSF103190">
    <property type="entry name" value="Sensory domain-like"/>
    <property type="match status" value="1"/>
</dbReference>
<keyword evidence="8" id="KW-0812">Transmembrane</keyword>
<dbReference type="Gene3D" id="1.10.287.950">
    <property type="entry name" value="Methyl-accepting chemotaxis protein"/>
    <property type="match status" value="1"/>
</dbReference>
<dbReference type="RefSeq" id="WP_181917860.1">
    <property type="nucleotide sequence ID" value="NZ_QRDZ01000019.1"/>
</dbReference>
<feature type="domain" description="Methyl-accepting transducer" evidence="9">
    <location>
        <begin position="298"/>
        <end position="534"/>
    </location>
</feature>
<protein>
    <submittedName>
        <fullName evidence="11">Methyl-accepting chemotaxis protein</fullName>
    </submittedName>
</protein>
<evidence type="ECO:0000259" key="9">
    <source>
        <dbReference type="PROSITE" id="PS50111"/>
    </source>
</evidence>
<feature type="region of interest" description="Disordered" evidence="7">
    <location>
        <begin position="345"/>
        <end position="365"/>
    </location>
</feature>
<dbReference type="InterPro" id="IPR004089">
    <property type="entry name" value="MCPsignal_dom"/>
</dbReference>
<evidence type="ECO:0000256" key="1">
    <source>
        <dbReference type="ARBA" id="ARBA00004236"/>
    </source>
</evidence>
<evidence type="ECO:0000256" key="3">
    <source>
        <dbReference type="ARBA" id="ARBA00023136"/>
    </source>
</evidence>
<dbReference type="Gene3D" id="6.10.340.10">
    <property type="match status" value="1"/>
</dbReference>
<accession>A0A3D9IUN6</accession>
<dbReference type="AlphaFoldDB" id="A0A3D9IUN6"/>
<gene>
    <name evidence="11" type="ORF">DFP98_11936</name>
</gene>
<feature type="transmembrane region" description="Helical" evidence="8">
    <location>
        <begin position="12"/>
        <end position="32"/>
    </location>
</feature>
<evidence type="ECO:0000313" key="12">
    <source>
        <dbReference type="Proteomes" id="UP000256977"/>
    </source>
</evidence>
<name>A0A3D9IUN6_9BACL</name>
<feature type="domain" description="HAMP" evidence="10">
    <location>
        <begin position="217"/>
        <end position="275"/>
    </location>
</feature>
<evidence type="ECO:0000256" key="2">
    <source>
        <dbReference type="ARBA" id="ARBA00022475"/>
    </source>
</evidence>
<evidence type="ECO:0000256" key="8">
    <source>
        <dbReference type="SAM" id="Phobius"/>
    </source>
</evidence>
<evidence type="ECO:0000256" key="5">
    <source>
        <dbReference type="ARBA" id="ARBA00029447"/>
    </source>
</evidence>
<dbReference type="CDD" id="cd06225">
    <property type="entry name" value="HAMP"/>
    <property type="match status" value="1"/>
</dbReference>
<feature type="transmembrane region" description="Helical" evidence="8">
    <location>
        <begin position="198"/>
        <end position="220"/>
    </location>
</feature>
<evidence type="ECO:0000259" key="10">
    <source>
        <dbReference type="PROSITE" id="PS50885"/>
    </source>
</evidence>
<evidence type="ECO:0000256" key="4">
    <source>
        <dbReference type="ARBA" id="ARBA00023224"/>
    </source>
</evidence>
<dbReference type="EMBL" id="QRDZ01000019">
    <property type="protein sequence ID" value="RED65405.1"/>
    <property type="molecule type" value="Genomic_DNA"/>
</dbReference>
<dbReference type="PROSITE" id="PS50885">
    <property type="entry name" value="HAMP"/>
    <property type="match status" value="1"/>
</dbReference>
<reference evidence="11 12" key="1">
    <citation type="submission" date="2018-07" db="EMBL/GenBank/DDBJ databases">
        <title>Genomic Encyclopedia of Type Strains, Phase III (KMG-III): the genomes of soil and plant-associated and newly described type strains.</title>
        <authorList>
            <person name="Whitman W."/>
        </authorList>
    </citation>
    <scope>NUCLEOTIDE SEQUENCE [LARGE SCALE GENOMIC DNA]</scope>
    <source>
        <strain evidence="11 12">CECT 7287</strain>
    </source>
</reference>
<dbReference type="SUPFAM" id="SSF58104">
    <property type="entry name" value="Methyl-accepting chemotaxis protein (MCP) signaling domain"/>
    <property type="match status" value="1"/>
</dbReference>
<dbReference type="SMART" id="SM00283">
    <property type="entry name" value="MA"/>
    <property type="match status" value="1"/>
</dbReference>
<evidence type="ECO:0000256" key="7">
    <source>
        <dbReference type="SAM" id="MobiDB-lite"/>
    </source>
</evidence>
<dbReference type="SMART" id="SM00304">
    <property type="entry name" value="HAMP"/>
    <property type="match status" value="1"/>
</dbReference>
<proteinExistence type="inferred from homology"/>
<dbReference type="Pfam" id="PF00015">
    <property type="entry name" value="MCPsignal"/>
    <property type="match status" value="1"/>
</dbReference>
<dbReference type="Pfam" id="PF00672">
    <property type="entry name" value="HAMP"/>
    <property type="match status" value="1"/>
</dbReference>
<keyword evidence="8" id="KW-1133">Transmembrane helix</keyword>
<sequence length="584" mass="62763">MIKFRSRLVSKLSAFILAVLIVLSGALVYMQIQNTKKASEEAIGQFSIHTAQAYAGQFDVEAYAEFLQDVQESDLYWRLRAEMDRFREQIGAVFVYTVAIDEQKQPILLIDGQPRDSEEASPIGEVTDMPPEAIEEVLRGNTAKSDIIRNPVYGDYISAFAPLLDKNGKQIGILGIDTDVSVSQTIYRDVLAQSTASFALMGVAAIVFFVLIVMFLARALRPLGTVVRGAEAMARGDLAEAKAHLGARKVGSGDEIGQTYAAMLKMIDRLGVTLGEVMKDIALTARDLVQSTERFGSEAERMIAMNVDLEQAAAQLADGADNQRIGAAQSAKSMEDITAAIQKASEASGSVTEASGEALDSAEEGADSIRRLREQVLAMAAVAVQTTQSVQVLNTHMAEIEPVLRSITDIADQTKLLALNASIEAARAGEHGAGFAVVAGEVRKLAESSAVSVGRITSLLYQIKQESGQIDERMQIGNEGMRLGSELSDRAATLFGHTMESFGHVNGQIQEVSAVIEEVLASAEEVAASVEQISQISARTAESTESIERMSVHQLEAAKLIADTTGMLRERSASLEAAVAKFKL</sequence>
<comment type="subcellular location">
    <subcellularLocation>
        <location evidence="1">Cell membrane</location>
    </subcellularLocation>
</comment>
<dbReference type="PROSITE" id="PS50111">
    <property type="entry name" value="CHEMOTAXIS_TRANSDUC_2"/>
    <property type="match status" value="1"/>
</dbReference>
<organism evidence="11 12">
    <name type="scientific">Cohnella phaseoli</name>
    <dbReference type="NCBI Taxonomy" id="456490"/>
    <lineage>
        <taxon>Bacteria</taxon>
        <taxon>Bacillati</taxon>
        <taxon>Bacillota</taxon>
        <taxon>Bacilli</taxon>
        <taxon>Bacillales</taxon>
        <taxon>Paenibacillaceae</taxon>
        <taxon>Cohnella</taxon>
    </lineage>
</organism>